<dbReference type="RefSeq" id="WP_144998668.1">
    <property type="nucleotide sequence ID" value="NZ_CP036281.1"/>
</dbReference>
<feature type="compositionally biased region" description="Basic and acidic residues" evidence="1">
    <location>
        <begin position="39"/>
        <end position="49"/>
    </location>
</feature>
<feature type="region of interest" description="Disordered" evidence="1">
    <location>
        <begin position="29"/>
        <end position="56"/>
    </location>
</feature>
<name>A0A518CTD7_9PLAN</name>
<dbReference type="AlphaFoldDB" id="A0A518CTD7"/>
<dbReference type="OrthoDB" id="278759at2"/>
<organism evidence="2 3">
    <name type="scientific">Polystyrenella longa</name>
    <dbReference type="NCBI Taxonomy" id="2528007"/>
    <lineage>
        <taxon>Bacteria</taxon>
        <taxon>Pseudomonadati</taxon>
        <taxon>Planctomycetota</taxon>
        <taxon>Planctomycetia</taxon>
        <taxon>Planctomycetales</taxon>
        <taxon>Planctomycetaceae</taxon>
        <taxon>Polystyrenella</taxon>
    </lineage>
</organism>
<keyword evidence="3" id="KW-1185">Reference proteome</keyword>
<reference evidence="2 3" key="1">
    <citation type="submission" date="2019-02" db="EMBL/GenBank/DDBJ databases">
        <title>Deep-cultivation of Planctomycetes and their phenomic and genomic characterization uncovers novel biology.</title>
        <authorList>
            <person name="Wiegand S."/>
            <person name="Jogler M."/>
            <person name="Boedeker C."/>
            <person name="Pinto D."/>
            <person name="Vollmers J."/>
            <person name="Rivas-Marin E."/>
            <person name="Kohn T."/>
            <person name="Peeters S.H."/>
            <person name="Heuer A."/>
            <person name="Rast P."/>
            <person name="Oberbeckmann S."/>
            <person name="Bunk B."/>
            <person name="Jeske O."/>
            <person name="Meyerdierks A."/>
            <person name="Storesund J.E."/>
            <person name="Kallscheuer N."/>
            <person name="Luecker S."/>
            <person name="Lage O.M."/>
            <person name="Pohl T."/>
            <person name="Merkel B.J."/>
            <person name="Hornburger P."/>
            <person name="Mueller R.-W."/>
            <person name="Bruemmer F."/>
            <person name="Labrenz M."/>
            <person name="Spormann A.M."/>
            <person name="Op den Camp H."/>
            <person name="Overmann J."/>
            <person name="Amann R."/>
            <person name="Jetten M.S.M."/>
            <person name="Mascher T."/>
            <person name="Medema M.H."/>
            <person name="Devos D.P."/>
            <person name="Kaster A.-K."/>
            <person name="Ovreas L."/>
            <person name="Rohde M."/>
            <person name="Galperin M.Y."/>
            <person name="Jogler C."/>
        </authorList>
    </citation>
    <scope>NUCLEOTIDE SEQUENCE [LARGE SCALE GENOMIC DNA]</scope>
    <source>
        <strain evidence="2 3">Pla110</strain>
    </source>
</reference>
<evidence type="ECO:0000313" key="3">
    <source>
        <dbReference type="Proteomes" id="UP000317178"/>
    </source>
</evidence>
<evidence type="ECO:0000313" key="2">
    <source>
        <dbReference type="EMBL" id="QDU82444.1"/>
    </source>
</evidence>
<dbReference type="PROSITE" id="PS51257">
    <property type="entry name" value="PROKAR_LIPOPROTEIN"/>
    <property type="match status" value="1"/>
</dbReference>
<accession>A0A518CTD7</accession>
<dbReference type="Proteomes" id="UP000317178">
    <property type="component" value="Chromosome"/>
</dbReference>
<sequence>MRAYAQSSVVLIVSAQVLIILGLTGCQPSETKPSSLPTDLKKEDDDHGHSHGPSYKPETFAKAVAEIKKRLEHIHVDLTGGHLDHVEDEIITLREFIHWLPELAGDTDMAEGEWNQVQAVSREMLKSCDNVDLKIKQGSLTVEDLSDLESQLNKQVLLVPFAVDRPAVSVPLSTKPEKPSSR</sequence>
<evidence type="ECO:0000256" key="1">
    <source>
        <dbReference type="SAM" id="MobiDB-lite"/>
    </source>
</evidence>
<dbReference type="EMBL" id="CP036281">
    <property type="protein sequence ID" value="QDU82444.1"/>
    <property type="molecule type" value="Genomic_DNA"/>
</dbReference>
<protein>
    <submittedName>
        <fullName evidence="2">Uncharacterized protein</fullName>
    </submittedName>
</protein>
<proteinExistence type="predicted"/>
<dbReference type="KEGG" id="plon:Pla110_42010"/>
<gene>
    <name evidence="2" type="ORF">Pla110_42010</name>
</gene>